<feature type="transmembrane region" description="Helical" evidence="7">
    <location>
        <begin position="21"/>
        <end position="38"/>
    </location>
</feature>
<keyword evidence="4 7" id="KW-0812">Transmembrane</keyword>
<evidence type="ECO:0000256" key="5">
    <source>
        <dbReference type="ARBA" id="ARBA00022989"/>
    </source>
</evidence>
<name>K2PWK4_9FLAO</name>
<gene>
    <name evidence="8" type="ORF">I215_06202</name>
</gene>
<comment type="subcellular location">
    <subcellularLocation>
        <location evidence="1">Cell membrane</location>
        <topology evidence="1">Multi-pass membrane protein</topology>
    </subcellularLocation>
</comment>
<dbReference type="OrthoDB" id="9811110at2"/>
<dbReference type="Pfam" id="PF01554">
    <property type="entry name" value="MatE"/>
    <property type="match status" value="2"/>
</dbReference>
<dbReference type="PATRIC" id="fig|555500.3.peg.1285"/>
<feature type="transmembrane region" description="Helical" evidence="7">
    <location>
        <begin position="135"/>
        <end position="154"/>
    </location>
</feature>
<feature type="transmembrane region" description="Helical" evidence="7">
    <location>
        <begin position="422"/>
        <end position="442"/>
    </location>
</feature>
<evidence type="ECO:0000256" key="2">
    <source>
        <dbReference type="ARBA" id="ARBA00022448"/>
    </source>
</evidence>
<dbReference type="CDD" id="cd13142">
    <property type="entry name" value="MATE_like_12"/>
    <property type="match status" value="1"/>
</dbReference>
<feature type="transmembrane region" description="Helical" evidence="7">
    <location>
        <begin position="322"/>
        <end position="342"/>
    </location>
</feature>
<feature type="transmembrane region" description="Helical" evidence="7">
    <location>
        <begin position="195"/>
        <end position="220"/>
    </location>
</feature>
<dbReference type="AlphaFoldDB" id="K2PWK4"/>
<keyword evidence="9" id="KW-1185">Reference proteome</keyword>
<feature type="transmembrane region" description="Helical" evidence="7">
    <location>
        <begin position="392"/>
        <end position="410"/>
    </location>
</feature>
<evidence type="ECO:0000256" key="7">
    <source>
        <dbReference type="SAM" id="Phobius"/>
    </source>
</evidence>
<keyword evidence="6 7" id="KW-0472">Membrane</keyword>
<keyword evidence="3" id="KW-1003">Cell membrane</keyword>
<dbReference type="STRING" id="555500.I215_06202"/>
<feature type="transmembrane region" description="Helical" evidence="7">
    <location>
        <begin position="166"/>
        <end position="189"/>
    </location>
</feature>
<accession>K2PWK4</accession>
<dbReference type="InterPro" id="IPR002528">
    <property type="entry name" value="MATE_fam"/>
</dbReference>
<evidence type="ECO:0000256" key="1">
    <source>
        <dbReference type="ARBA" id="ARBA00004651"/>
    </source>
</evidence>
<proteinExistence type="predicted"/>
<evidence type="ECO:0000313" key="8">
    <source>
        <dbReference type="EMBL" id="EKF55804.1"/>
    </source>
</evidence>
<evidence type="ECO:0000313" key="9">
    <source>
        <dbReference type="Proteomes" id="UP000007364"/>
    </source>
</evidence>
<dbReference type="EMBL" id="AMSG01000005">
    <property type="protein sequence ID" value="EKF55804.1"/>
    <property type="molecule type" value="Genomic_DNA"/>
</dbReference>
<dbReference type="GO" id="GO:0005886">
    <property type="term" value="C:plasma membrane"/>
    <property type="evidence" value="ECO:0007669"/>
    <property type="project" value="UniProtKB-SubCell"/>
</dbReference>
<protein>
    <submittedName>
        <fullName evidence="8">Mate efflux family protein</fullName>
    </submittedName>
</protein>
<dbReference type="PIRSF" id="PIRSF006603">
    <property type="entry name" value="DinF"/>
    <property type="match status" value="1"/>
</dbReference>
<evidence type="ECO:0000256" key="4">
    <source>
        <dbReference type="ARBA" id="ARBA00022692"/>
    </source>
</evidence>
<dbReference type="PANTHER" id="PTHR43549">
    <property type="entry name" value="MULTIDRUG RESISTANCE PROTEIN YPNP-RELATED"/>
    <property type="match status" value="1"/>
</dbReference>
<dbReference type="GO" id="GO:0042910">
    <property type="term" value="F:xenobiotic transmembrane transporter activity"/>
    <property type="evidence" value="ECO:0007669"/>
    <property type="project" value="InterPro"/>
</dbReference>
<dbReference type="eggNOG" id="COG0534">
    <property type="taxonomic scope" value="Bacteria"/>
</dbReference>
<dbReference type="NCBIfam" id="TIGR00797">
    <property type="entry name" value="matE"/>
    <property type="match status" value="1"/>
</dbReference>
<reference evidence="8 9" key="1">
    <citation type="journal article" date="2012" name="J. Bacteriol.">
        <title>Genome Sequence of Galbibacter marinum Type Strain ck-I2-15.</title>
        <authorList>
            <person name="Lai Q."/>
            <person name="Li C."/>
            <person name="Shao Z."/>
        </authorList>
    </citation>
    <scope>NUCLEOTIDE SEQUENCE [LARGE SCALE GENOMIC DNA]</scope>
    <source>
        <strain evidence="9">ck-I2-15</strain>
    </source>
</reference>
<dbReference type="InterPro" id="IPR052031">
    <property type="entry name" value="Membrane_Transporter-Flippase"/>
</dbReference>
<dbReference type="InterPro" id="IPR048279">
    <property type="entry name" value="MdtK-like"/>
</dbReference>
<feature type="transmembrane region" description="Helical" evidence="7">
    <location>
        <begin position="285"/>
        <end position="310"/>
    </location>
</feature>
<evidence type="ECO:0000256" key="3">
    <source>
        <dbReference type="ARBA" id="ARBA00022475"/>
    </source>
</evidence>
<dbReference type="PANTHER" id="PTHR43549:SF2">
    <property type="entry name" value="MULTIDRUG RESISTANCE PROTEIN NORM-RELATED"/>
    <property type="match status" value="1"/>
</dbReference>
<keyword evidence="2" id="KW-0813">Transport</keyword>
<dbReference type="Proteomes" id="UP000007364">
    <property type="component" value="Unassembled WGS sequence"/>
</dbReference>
<feature type="transmembrane region" description="Helical" evidence="7">
    <location>
        <begin position="91"/>
        <end position="115"/>
    </location>
</feature>
<sequence length="455" mass="49493">MQQRILFSNENKHILNTILKLAFPIIIANVLQTMYQLVDTFWLGRLSANAVASVSLSFPILFLVVSLGGGLTLAGTVIVAQHKGAGDQKMVNYASSQTVMVIFFISIILALIGYYSAGTLMNLIGAGEELMDDAVIYFQVSSWGYIFMFMFFVYQSLMRGIGNVIIPMYIVLGTVFLNLVLDPLFIFGYGPIPGYGVAGAAIASIFTQAISAAFGLYILFKGKRGIKIRLIHMSWDFKWVKNLFSLGLPASLDQSSRAAAMAAMVMLVTSFDSEIVAAYGVGARILSLVVVPALGLSIATTSLVGQNIGAGRLDRAERVGNIGMLIAAIGLSLLGIILFFLAEPLTRFFVPDDPHVIEVGSKFIKIMAPTFGLLGIQQVLNGVFNGAGLTKVSMLISVMVLWMARFPVAFMLSNNTSLSYEGIWWAFPISNAIAAMIAFMYYKRGSWKKIQPQLV</sequence>
<comment type="caution">
    <text evidence="8">The sequence shown here is derived from an EMBL/GenBank/DDBJ whole genome shotgun (WGS) entry which is preliminary data.</text>
</comment>
<evidence type="ECO:0000256" key="6">
    <source>
        <dbReference type="ARBA" id="ARBA00023136"/>
    </source>
</evidence>
<organism evidence="8 9">
    <name type="scientific">Galbibacter marinus</name>
    <dbReference type="NCBI Taxonomy" id="555500"/>
    <lineage>
        <taxon>Bacteria</taxon>
        <taxon>Pseudomonadati</taxon>
        <taxon>Bacteroidota</taxon>
        <taxon>Flavobacteriia</taxon>
        <taxon>Flavobacteriales</taxon>
        <taxon>Flavobacteriaceae</taxon>
        <taxon>Galbibacter</taxon>
    </lineage>
</organism>
<dbReference type="GO" id="GO:0015297">
    <property type="term" value="F:antiporter activity"/>
    <property type="evidence" value="ECO:0007669"/>
    <property type="project" value="InterPro"/>
</dbReference>
<feature type="transmembrane region" description="Helical" evidence="7">
    <location>
        <begin position="58"/>
        <end position="79"/>
    </location>
</feature>
<keyword evidence="5 7" id="KW-1133">Transmembrane helix</keyword>